<evidence type="ECO:0000313" key="2">
    <source>
        <dbReference type="Proteomes" id="UP000236630"/>
    </source>
</evidence>
<name>A0A2H5Q929_CITUN</name>
<keyword evidence="2" id="KW-1185">Reference proteome</keyword>
<dbReference type="EMBL" id="BDQV01000245">
    <property type="protein sequence ID" value="GAY60775.1"/>
    <property type="molecule type" value="Genomic_DNA"/>
</dbReference>
<gene>
    <name evidence="1" type="ORF">CUMW_204670</name>
</gene>
<organism evidence="1 2">
    <name type="scientific">Citrus unshiu</name>
    <name type="common">Satsuma mandarin</name>
    <name type="synonym">Citrus nobilis var. unshiu</name>
    <dbReference type="NCBI Taxonomy" id="55188"/>
    <lineage>
        <taxon>Eukaryota</taxon>
        <taxon>Viridiplantae</taxon>
        <taxon>Streptophyta</taxon>
        <taxon>Embryophyta</taxon>
        <taxon>Tracheophyta</taxon>
        <taxon>Spermatophyta</taxon>
        <taxon>Magnoliopsida</taxon>
        <taxon>eudicotyledons</taxon>
        <taxon>Gunneridae</taxon>
        <taxon>Pentapetalae</taxon>
        <taxon>rosids</taxon>
        <taxon>malvids</taxon>
        <taxon>Sapindales</taxon>
        <taxon>Rutaceae</taxon>
        <taxon>Aurantioideae</taxon>
        <taxon>Citrus</taxon>
    </lineage>
</organism>
<evidence type="ECO:0000313" key="1">
    <source>
        <dbReference type="EMBL" id="GAY60775.1"/>
    </source>
</evidence>
<sequence length="148" mass="16991">MNHRLHIFMGFCQKKPCCAIQSLQTLSIIYRSCCSHRLKQTSSSKSLNKALRVLDIISPRTRVSTKTEVHLRLIQDFLQTDSKHRDSQKFNHDFTGTNSLFGSSNVFDQLLDTLVVDVENSISIHDDLHWERLKVYASFLSNGVQNPI</sequence>
<protein>
    <submittedName>
        <fullName evidence="1">Uncharacterized protein</fullName>
    </submittedName>
</protein>
<dbReference type="Proteomes" id="UP000236630">
    <property type="component" value="Unassembled WGS sequence"/>
</dbReference>
<comment type="caution">
    <text evidence="1">The sequence shown here is derived from an EMBL/GenBank/DDBJ whole genome shotgun (WGS) entry which is preliminary data.</text>
</comment>
<accession>A0A2H5Q929</accession>
<dbReference type="AlphaFoldDB" id="A0A2H5Q929"/>
<reference evidence="1 2" key="1">
    <citation type="journal article" date="2017" name="Front. Genet.">
        <title>Draft sequencing of the heterozygous diploid genome of Satsuma (Citrus unshiu Marc.) using a hybrid assembly approach.</title>
        <authorList>
            <person name="Shimizu T."/>
            <person name="Tanizawa Y."/>
            <person name="Mochizuki T."/>
            <person name="Nagasaki H."/>
            <person name="Yoshioka T."/>
            <person name="Toyoda A."/>
            <person name="Fujiyama A."/>
            <person name="Kaminuma E."/>
            <person name="Nakamura Y."/>
        </authorList>
    </citation>
    <scope>NUCLEOTIDE SEQUENCE [LARGE SCALE GENOMIC DNA]</scope>
    <source>
        <strain evidence="2">cv. Miyagawa wase</strain>
    </source>
</reference>
<proteinExistence type="predicted"/>